<evidence type="ECO:0000313" key="3">
    <source>
        <dbReference type="Proteomes" id="UP000015729"/>
    </source>
</evidence>
<accession>S6V398</accession>
<comment type="caution">
    <text evidence="2">The sequence shown here is derived from an EMBL/GenBank/DDBJ whole genome shotgun (WGS) entry which is preliminary data.</text>
</comment>
<feature type="non-terminal residue" evidence="2">
    <location>
        <position position="1"/>
    </location>
</feature>
<sequence length="55" mass="5836">SVALALALPNGPERDLLLSITYIVVLLSILFQGLTIGKLVNAVTRAPQAKEPAEH</sequence>
<protein>
    <submittedName>
        <fullName evidence="2">Na+/H+ antiporter NhaP</fullName>
    </submittedName>
</protein>
<keyword evidence="1" id="KW-0472">Membrane</keyword>
<reference evidence="2 3" key="1">
    <citation type="journal article" date="2013" name="PLoS Pathog.">
        <title>Genomic analysis of the Kiwifruit pathogen Pseudomonas syringae pv. actinidiae provides insight into the origins of an emergent plant disease.</title>
        <authorList>
            <person name="McCann H.C."/>
            <person name="Rikkerink E.H."/>
            <person name="Bertels F."/>
            <person name="Fiers M."/>
            <person name="Lu A."/>
            <person name="Rees-George J."/>
            <person name="Andersen M.T."/>
            <person name="Gleave A.P."/>
            <person name="Haubold B."/>
            <person name="Wohlers M.W."/>
            <person name="Guttman D.S."/>
            <person name="Wang P.W."/>
            <person name="Straub C."/>
            <person name="Vanneste J.L."/>
            <person name="Rainey P.B."/>
            <person name="Templeton M.D."/>
        </authorList>
    </citation>
    <scope>NUCLEOTIDE SEQUENCE [LARGE SCALE GENOMIC DNA]</scope>
    <source>
        <strain evidence="2 3">ICMP 18807</strain>
    </source>
</reference>
<keyword evidence="1" id="KW-1133">Transmembrane helix</keyword>
<dbReference type="PATRIC" id="fig|1194404.4.peg.831"/>
<evidence type="ECO:0000256" key="1">
    <source>
        <dbReference type="SAM" id="Phobius"/>
    </source>
</evidence>
<organism evidence="2 3">
    <name type="scientific">Pseudomonas syringae pv. actinidiae ICMP 18807</name>
    <dbReference type="NCBI Taxonomy" id="1194404"/>
    <lineage>
        <taxon>Bacteria</taxon>
        <taxon>Pseudomonadati</taxon>
        <taxon>Pseudomonadota</taxon>
        <taxon>Gammaproteobacteria</taxon>
        <taxon>Pseudomonadales</taxon>
        <taxon>Pseudomonadaceae</taxon>
        <taxon>Pseudomonas</taxon>
        <taxon>Pseudomonas syringae</taxon>
    </lineage>
</organism>
<evidence type="ECO:0000313" key="2">
    <source>
        <dbReference type="EMBL" id="EPN62727.1"/>
    </source>
</evidence>
<dbReference type="EMBL" id="AOKG01000260">
    <property type="protein sequence ID" value="EPN62727.1"/>
    <property type="molecule type" value="Genomic_DNA"/>
</dbReference>
<name>S6V398_PSESF</name>
<gene>
    <name evidence="2" type="ORF">A244_03977</name>
</gene>
<feature type="transmembrane region" description="Helical" evidence="1">
    <location>
        <begin position="20"/>
        <end position="40"/>
    </location>
</feature>
<dbReference type="AlphaFoldDB" id="S6V398"/>
<dbReference type="Proteomes" id="UP000015729">
    <property type="component" value="Unassembled WGS sequence"/>
</dbReference>
<proteinExistence type="predicted"/>
<keyword evidence="1" id="KW-0812">Transmembrane</keyword>